<evidence type="ECO:0000256" key="1">
    <source>
        <dbReference type="SAM" id="MobiDB-lite"/>
    </source>
</evidence>
<comment type="caution">
    <text evidence="2">The sequence shown here is derived from an EMBL/GenBank/DDBJ whole genome shotgun (WGS) entry which is preliminary data.</text>
</comment>
<reference evidence="2 3" key="1">
    <citation type="submission" date="2015-05" db="EMBL/GenBank/DDBJ databases">
        <title>Evolution of Trichinella species and genotypes.</title>
        <authorList>
            <person name="Korhonen P.K."/>
            <person name="Edoardo P."/>
            <person name="Giuseppe L.R."/>
            <person name="Gasser R.B."/>
        </authorList>
    </citation>
    <scope>NUCLEOTIDE SEQUENCE [LARGE SCALE GENOMIC DNA]</scope>
    <source>
        <strain evidence="2">ISS10</strain>
    </source>
</reference>
<feature type="compositionally biased region" description="Basic and acidic residues" evidence="1">
    <location>
        <begin position="29"/>
        <end position="39"/>
    </location>
</feature>
<evidence type="ECO:0000313" key="2">
    <source>
        <dbReference type="EMBL" id="KRZ47116.1"/>
    </source>
</evidence>
<name>A0A0V1KJE1_9BILA</name>
<dbReference type="Proteomes" id="UP000054721">
    <property type="component" value="Unassembled WGS sequence"/>
</dbReference>
<evidence type="ECO:0000313" key="3">
    <source>
        <dbReference type="Proteomes" id="UP000054721"/>
    </source>
</evidence>
<dbReference type="AlphaFoldDB" id="A0A0V1KJE1"/>
<keyword evidence="3" id="KW-1185">Reference proteome</keyword>
<gene>
    <name evidence="2" type="ORF">T02_16245</name>
</gene>
<organism evidence="2 3">
    <name type="scientific">Trichinella nativa</name>
    <dbReference type="NCBI Taxonomy" id="6335"/>
    <lineage>
        <taxon>Eukaryota</taxon>
        <taxon>Metazoa</taxon>
        <taxon>Ecdysozoa</taxon>
        <taxon>Nematoda</taxon>
        <taxon>Enoplea</taxon>
        <taxon>Dorylaimia</taxon>
        <taxon>Trichinellida</taxon>
        <taxon>Trichinellidae</taxon>
        <taxon>Trichinella</taxon>
    </lineage>
</organism>
<protein>
    <submittedName>
        <fullName evidence="2">Uncharacterized protein</fullName>
    </submittedName>
</protein>
<accession>A0A0V1KJE1</accession>
<proteinExistence type="predicted"/>
<sequence>MDFRQGTPGTIFFPRNNPKRRFQPSGICRRKEGSCRPRY</sequence>
<dbReference type="EMBL" id="JYDW01001364">
    <property type="protein sequence ID" value="KRZ47116.1"/>
    <property type="molecule type" value="Genomic_DNA"/>
</dbReference>
<feature type="region of interest" description="Disordered" evidence="1">
    <location>
        <begin position="1"/>
        <end position="39"/>
    </location>
</feature>